<dbReference type="PROSITE" id="PS50082">
    <property type="entry name" value="WD_REPEATS_2"/>
    <property type="match status" value="3"/>
</dbReference>
<dbReference type="InterPro" id="IPR019775">
    <property type="entry name" value="WD40_repeat_CS"/>
</dbReference>
<dbReference type="PANTHER" id="PTHR44019:SF8">
    <property type="entry name" value="POC1 CENTRIOLAR PROTEIN HOMOLOG"/>
    <property type="match status" value="1"/>
</dbReference>
<name>A0A2H8TNH3_9HEMI</name>
<dbReference type="Gene3D" id="2.130.10.10">
    <property type="entry name" value="YVTN repeat-like/Quinoprotein amine dehydrogenase"/>
    <property type="match status" value="2"/>
</dbReference>
<organism evidence="4">
    <name type="scientific">Melanaphis sacchari</name>
    <dbReference type="NCBI Taxonomy" id="742174"/>
    <lineage>
        <taxon>Eukaryota</taxon>
        <taxon>Metazoa</taxon>
        <taxon>Ecdysozoa</taxon>
        <taxon>Arthropoda</taxon>
        <taxon>Hexapoda</taxon>
        <taxon>Insecta</taxon>
        <taxon>Pterygota</taxon>
        <taxon>Neoptera</taxon>
        <taxon>Paraneoptera</taxon>
        <taxon>Hemiptera</taxon>
        <taxon>Sternorrhyncha</taxon>
        <taxon>Aphidomorpha</taxon>
        <taxon>Aphidoidea</taxon>
        <taxon>Aphididae</taxon>
        <taxon>Aphidini</taxon>
        <taxon>Melanaphis</taxon>
    </lineage>
</organism>
<accession>A0A2H8TNH3</accession>
<evidence type="ECO:0000256" key="2">
    <source>
        <dbReference type="ARBA" id="ARBA00022737"/>
    </source>
</evidence>
<dbReference type="InterPro" id="IPR050505">
    <property type="entry name" value="WDR55/POC1"/>
</dbReference>
<sequence length="332" mass="38404">MMTSDIECLKWNTTNFKPSNVLDYTEYTLALEPSHWLSLKTKGHTTKLSYLGLTQRLASLDNLNNLYVYDWSKDDLKTIRSKYDHNSKLTSLASNSLGNQIVTCSDNGKIQLWNFKFSSLKMLTEFKGHYQCARNVEYSVDNNYLISCSNDKTFKIWDCQSNKFVASNMFHRNWVNVAKFFKEDKLVVSCSRDSYIQVFDCCSGKCVINFNLSPDFAESLSLKEEFSIAVGTKLGSIQIFDLRALKVLQKYSEHISQVNCVRYQYRTPCLVSVSKDKKLNVYDTNEGRFLYSIDHFSEIKSMDITSDDKLLATTSFHFENEITLWKAETLQM</sequence>
<feature type="repeat" description="WD" evidence="3">
    <location>
        <begin position="82"/>
        <end position="116"/>
    </location>
</feature>
<dbReference type="OrthoDB" id="10264588at2759"/>
<dbReference type="InterPro" id="IPR036322">
    <property type="entry name" value="WD40_repeat_dom_sf"/>
</dbReference>
<dbReference type="InterPro" id="IPR001680">
    <property type="entry name" value="WD40_rpt"/>
</dbReference>
<feature type="repeat" description="WD" evidence="3">
    <location>
        <begin position="126"/>
        <end position="167"/>
    </location>
</feature>
<dbReference type="PANTHER" id="PTHR44019">
    <property type="entry name" value="WD REPEAT-CONTAINING PROTEIN 55"/>
    <property type="match status" value="1"/>
</dbReference>
<dbReference type="PROSITE" id="PS50294">
    <property type="entry name" value="WD_REPEATS_REGION"/>
    <property type="match status" value="1"/>
</dbReference>
<protein>
    <submittedName>
        <fullName evidence="4">POC1 centriolar B</fullName>
    </submittedName>
</protein>
<dbReference type="SUPFAM" id="SSF50978">
    <property type="entry name" value="WD40 repeat-like"/>
    <property type="match status" value="1"/>
</dbReference>
<evidence type="ECO:0000256" key="1">
    <source>
        <dbReference type="ARBA" id="ARBA00022574"/>
    </source>
</evidence>
<gene>
    <name evidence="4" type="primary">POC1B_1</name>
</gene>
<dbReference type="Pfam" id="PF00400">
    <property type="entry name" value="WD40"/>
    <property type="match status" value="4"/>
</dbReference>
<reference evidence="4" key="1">
    <citation type="submission" date="2017-10" db="EMBL/GenBank/DDBJ databases">
        <title>Transcriptome Assembly of Sugarcane Aphid Adults.</title>
        <authorList>
            <person name="Scully E.D."/>
            <person name="Palmer N.A."/>
            <person name="Geib S.M."/>
            <person name="Sarath G."/>
            <person name="Sattler S.E."/>
        </authorList>
    </citation>
    <scope>NUCLEOTIDE SEQUENCE</scope>
    <source>
        <tissue evidence="4">Whole body</tissue>
    </source>
</reference>
<proteinExistence type="predicted"/>
<evidence type="ECO:0000256" key="3">
    <source>
        <dbReference type="PROSITE-ProRule" id="PRU00221"/>
    </source>
</evidence>
<dbReference type="EMBL" id="GFXV01003912">
    <property type="protein sequence ID" value="MBW15717.1"/>
    <property type="molecule type" value="Transcribed_RNA"/>
</dbReference>
<feature type="repeat" description="WD" evidence="3">
    <location>
        <begin position="251"/>
        <end position="292"/>
    </location>
</feature>
<dbReference type="InterPro" id="IPR015943">
    <property type="entry name" value="WD40/YVTN_repeat-like_dom_sf"/>
</dbReference>
<keyword evidence="1 3" id="KW-0853">WD repeat</keyword>
<keyword evidence="2" id="KW-0677">Repeat</keyword>
<dbReference type="PROSITE" id="PS00678">
    <property type="entry name" value="WD_REPEATS_1"/>
    <property type="match status" value="1"/>
</dbReference>
<evidence type="ECO:0000313" key="4">
    <source>
        <dbReference type="EMBL" id="MBW15717.1"/>
    </source>
</evidence>
<dbReference type="AlphaFoldDB" id="A0A2H8TNH3"/>
<dbReference type="SMART" id="SM00320">
    <property type="entry name" value="WD40"/>
    <property type="match status" value="5"/>
</dbReference>